<evidence type="ECO:0000313" key="1">
    <source>
        <dbReference type="EMBL" id="EHO72780.1"/>
    </source>
</evidence>
<protein>
    <submittedName>
        <fullName evidence="1">Uncharacterized protein</fullName>
    </submittedName>
</protein>
<organism evidence="1 2">
    <name type="scientific">Prevotella micans F0438</name>
    <dbReference type="NCBI Taxonomy" id="883158"/>
    <lineage>
        <taxon>Bacteria</taxon>
        <taxon>Pseudomonadati</taxon>
        <taxon>Bacteroidota</taxon>
        <taxon>Bacteroidia</taxon>
        <taxon>Bacteroidales</taxon>
        <taxon>Prevotellaceae</taxon>
        <taxon>Prevotella</taxon>
    </lineage>
</organism>
<name>H1Q0V2_9BACT</name>
<accession>H1Q0V2</accession>
<dbReference type="AlphaFoldDB" id="H1Q0V2"/>
<keyword evidence="2" id="KW-1185">Reference proteome</keyword>
<dbReference type="SUPFAM" id="SSF55729">
    <property type="entry name" value="Acyl-CoA N-acyltransferases (Nat)"/>
    <property type="match status" value="1"/>
</dbReference>
<dbReference type="InterPro" id="IPR016181">
    <property type="entry name" value="Acyl_CoA_acyltransferase"/>
</dbReference>
<dbReference type="RefSeq" id="WP_006951585.1">
    <property type="nucleotide sequence ID" value="NZ_JH594521.1"/>
</dbReference>
<evidence type="ECO:0000313" key="2">
    <source>
        <dbReference type="Proteomes" id="UP000016023"/>
    </source>
</evidence>
<dbReference type="Proteomes" id="UP000016023">
    <property type="component" value="Unassembled WGS sequence"/>
</dbReference>
<dbReference type="HOGENOM" id="CLU_073603_0_0_10"/>
<gene>
    <name evidence="1" type="ORF">HMPREF9140_00540</name>
</gene>
<comment type="caution">
    <text evidence="1">The sequence shown here is derived from an EMBL/GenBank/DDBJ whole genome shotgun (WGS) entry which is preliminary data.</text>
</comment>
<dbReference type="eggNOG" id="COG3146">
    <property type="taxonomic scope" value="Bacteria"/>
</dbReference>
<reference evidence="1 2" key="1">
    <citation type="submission" date="2011-12" db="EMBL/GenBank/DDBJ databases">
        <title>The Genome Sequence of Prevotella micans F0438.</title>
        <authorList>
            <consortium name="The Broad Institute Genome Sequencing Platform"/>
            <person name="Earl A."/>
            <person name="Ward D."/>
            <person name="Feldgarden M."/>
            <person name="Gevers D."/>
            <person name="Izard J."/>
            <person name="Baranova O.V."/>
            <person name="Blanton J.M."/>
            <person name="Wade W.G."/>
            <person name="Dewhirst F.E."/>
            <person name="Young S.K."/>
            <person name="Zeng Q."/>
            <person name="Gargeya S."/>
            <person name="Fitzgerald M."/>
            <person name="Haas B."/>
            <person name="Abouelleil A."/>
            <person name="Alvarado L."/>
            <person name="Arachchi H.M."/>
            <person name="Berlin A."/>
            <person name="Chapman S.B."/>
            <person name="Gearin G."/>
            <person name="Goldberg J."/>
            <person name="Griggs A."/>
            <person name="Gujja S."/>
            <person name="Hansen M."/>
            <person name="Heiman D."/>
            <person name="Howarth C."/>
            <person name="Larimer J."/>
            <person name="Lui A."/>
            <person name="MacDonald P.J.P."/>
            <person name="McCowen C."/>
            <person name="Montmayeur A."/>
            <person name="Murphy C."/>
            <person name="Neiman D."/>
            <person name="Pearson M."/>
            <person name="Priest M."/>
            <person name="Roberts A."/>
            <person name="Saif S."/>
            <person name="Shea T."/>
            <person name="Sisk P."/>
            <person name="Stolte C."/>
            <person name="Sykes S."/>
            <person name="Wortman J."/>
            <person name="Nusbaum C."/>
            <person name="Birren B."/>
        </authorList>
    </citation>
    <scope>NUCLEOTIDE SEQUENCE [LARGE SCALE GENOMIC DNA]</scope>
    <source>
        <strain evidence="1 2">F0438</strain>
    </source>
</reference>
<dbReference type="Gene3D" id="3.40.630.30">
    <property type="match status" value="1"/>
</dbReference>
<sequence length="313" mass="36115">MLEVFRYTAIHKAQWNKFAARARQSSFLFQRDYMDYHAQRFRDNSLIVMRNGRIHALLPANIDGQTLYSHQGLTYGGLITDNKATTADVCQIFKEINNYLRAEGIRRLIYKPTPWIYHLLPAEEDLYAISTICNAHLIARHISSTICPTHRLPFTESRKSGIRKAQREALKVREATSFESFWKILTQNLENKYHVRPVHTLDEIVLLKSRFPEAIRLFQVENPSGTVLGGTVIYETPRVVHTQYISASPVGKVQGALDLLFHHLLTEEYKDVEYFDFGKSSEGDGHDLNTQLIFQKEGFGGRGVCYDTYEWIL</sequence>
<proteinExistence type="predicted"/>
<dbReference type="EMBL" id="AGWK01000018">
    <property type="protein sequence ID" value="EHO72780.1"/>
    <property type="molecule type" value="Genomic_DNA"/>
</dbReference>
<dbReference type="PATRIC" id="fig|883158.3.peg.553"/>
<dbReference type="STRING" id="883158.HMPREF9140_00540"/>